<evidence type="ECO:0000313" key="1">
    <source>
        <dbReference type="EMBL" id="SDP05208.1"/>
    </source>
</evidence>
<accession>A0A1H0PKQ7</accession>
<reference evidence="2" key="1">
    <citation type="submission" date="2016-10" db="EMBL/GenBank/DDBJ databases">
        <authorList>
            <person name="Varghese N."/>
            <person name="Submissions S."/>
        </authorList>
    </citation>
    <scope>NUCLEOTIDE SEQUENCE [LARGE SCALE GENOMIC DNA]</scope>
    <source>
        <strain evidence="2">IBRC-M10078</strain>
    </source>
</reference>
<sequence>MDKNDGCITFRTININGQSSNSGVFIGGSQCHGWRIKEKQNVGLGPNHINEEGQSSFCQNINSITDHDCIDHFINSKRRKTN</sequence>
<keyword evidence="2" id="KW-1185">Reference proteome</keyword>
<dbReference type="EMBL" id="FNJU01000001">
    <property type="protein sequence ID" value="SDP05208.1"/>
    <property type="molecule type" value="Genomic_DNA"/>
</dbReference>
<proteinExistence type="predicted"/>
<dbReference type="Proteomes" id="UP000199159">
    <property type="component" value="Unassembled WGS sequence"/>
</dbReference>
<dbReference type="STRING" id="930152.SAMN05216565_101346"/>
<evidence type="ECO:0000313" key="2">
    <source>
        <dbReference type="Proteomes" id="UP000199159"/>
    </source>
</evidence>
<dbReference type="AlphaFoldDB" id="A0A1H0PKQ7"/>
<organism evidence="1 2">
    <name type="scientific">Litchfieldia salsa</name>
    <dbReference type="NCBI Taxonomy" id="930152"/>
    <lineage>
        <taxon>Bacteria</taxon>
        <taxon>Bacillati</taxon>
        <taxon>Bacillota</taxon>
        <taxon>Bacilli</taxon>
        <taxon>Bacillales</taxon>
        <taxon>Bacillaceae</taxon>
        <taxon>Litchfieldia</taxon>
    </lineage>
</organism>
<gene>
    <name evidence="1" type="ORF">SAMN05216565_101346</name>
</gene>
<name>A0A1H0PKQ7_9BACI</name>
<protein>
    <submittedName>
        <fullName evidence="1">Uncharacterized protein</fullName>
    </submittedName>
</protein>